<dbReference type="Pfam" id="PF01712">
    <property type="entry name" value="dNK"/>
    <property type="match status" value="1"/>
</dbReference>
<keyword evidence="6" id="KW-0808">Transferase</keyword>
<evidence type="ECO:0000256" key="2">
    <source>
        <dbReference type="PIRSR" id="PIRSR000705-1"/>
    </source>
</evidence>
<evidence type="ECO:0000259" key="5">
    <source>
        <dbReference type="Pfam" id="PF01712"/>
    </source>
</evidence>
<dbReference type="InterPro" id="IPR002624">
    <property type="entry name" value="DCK/DGK"/>
</dbReference>
<dbReference type="PATRIC" id="fig|1423731.3.peg.813"/>
<feature type="active site" description="Proton acceptor" evidence="2">
    <location>
        <position position="124"/>
    </location>
</feature>
<dbReference type="InterPro" id="IPR031314">
    <property type="entry name" value="DNK_dom"/>
</dbReference>
<dbReference type="SUPFAM" id="SSF52540">
    <property type="entry name" value="P-loop containing nucleoside triphosphate hydrolases"/>
    <property type="match status" value="1"/>
</dbReference>
<feature type="domain" description="Deoxynucleoside kinase" evidence="5">
    <location>
        <begin position="35"/>
        <end position="253"/>
    </location>
</feature>
<feature type="binding site" evidence="4">
    <location>
        <begin position="39"/>
        <end position="47"/>
    </location>
    <ligand>
        <name>ATP</name>
        <dbReference type="ChEBI" id="CHEBI:30616"/>
    </ligand>
</feature>
<reference evidence="6 7" key="1">
    <citation type="journal article" date="2015" name="Genome Announc.">
        <title>Expanding the biotechnology potential of lactobacilli through comparative genomics of 213 strains and associated genera.</title>
        <authorList>
            <person name="Sun Z."/>
            <person name="Harris H.M."/>
            <person name="McCann A."/>
            <person name="Guo C."/>
            <person name="Argimon S."/>
            <person name="Zhang W."/>
            <person name="Yang X."/>
            <person name="Jeffery I.B."/>
            <person name="Cooney J.C."/>
            <person name="Kagawa T.F."/>
            <person name="Liu W."/>
            <person name="Song Y."/>
            <person name="Salvetti E."/>
            <person name="Wrobel A."/>
            <person name="Rasinkangas P."/>
            <person name="Parkhill J."/>
            <person name="Rea M.C."/>
            <person name="O'Sullivan O."/>
            <person name="Ritari J."/>
            <person name="Douillard F.P."/>
            <person name="Paul Ross R."/>
            <person name="Yang R."/>
            <person name="Briner A.E."/>
            <person name="Felis G.E."/>
            <person name="de Vos W.M."/>
            <person name="Barrangou R."/>
            <person name="Klaenhammer T.R."/>
            <person name="Caufield P.W."/>
            <person name="Cui Y."/>
            <person name="Zhang H."/>
            <person name="O'Toole P.W."/>
        </authorList>
    </citation>
    <scope>NUCLEOTIDE SEQUENCE [LARGE SCALE GENOMIC DNA]</scope>
    <source>
        <strain evidence="6 7">DSM 19910</strain>
    </source>
</reference>
<feature type="binding site" evidence="3">
    <location>
        <position position="196"/>
    </location>
    <ligand>
        <name>substrate</name>
    </ligand>
</feature>
<evidence type="ECO:0000256" key="4">
    <source>
        <dbReference type="PIRSR" id="PIRSR000705-3"/>
    </source>
</evidence>
<feature type="binding site" evidence="3">
    <location>
        <position position="75"/>
    </location>
    <ligand>
        <name>substrate</name>
    </ligand>
</feature>
<evidence type="ECO:0000256" key="3">
    <source>
        <dbReference type="PIRSR" id="PIRSR000705-2"/>
    </source>
</evidence>
<dbReference type="GO" id="GO:0019136">
    <property type="term" value="F:deoxynucleoside kinase activity"/>
    <property type="evidence" value="ECO:0007669"/>
    <property type="project" value="InterPro"/>
</dbReference>
<feature type="binding site" evidence="3">
    <location>
        <position position="63"/>
    </location>
    <ligand>
        <name>substrate</name>
    </ligand>
</feature>
<keyword evidence="4" id="KW-0547">Nucleotide-binding</keyword>
<keyword evidence="6" id="KW-0418">Kinase</keyword>
<comment type="caution">
    <text evidence="6">The sequence shown here is derived from an EMBL/GenBank/DDBJ whole genome shotgun (WGS) entry which is preliminary data.</text>
</comment>
<dbReference type="AlphaFoldDB" id="A0A0R1M3X6"/>
<dbReference type="EMBL" id="AZEF01000013">
    <property type="protein sequence ID" value="KRL02449.1"/>
    <property type="molecule type" value="Genomic_DNA"/>
</dbReference>
<dbReference type="Proteomes" id="UP000051621">
    <property type="component" value="Unassembled WGS sequence"/>
</dbReference>
<protein>
    <submittedName>
        <fullName evidence="6">Deoxyguanosine kinase</fullName>
    </submittedName>
</protein>
<feature type="binding site" evidence="3">
    <location>
        <position position="101"/>
    </location>
    <ligand>
        <name>substrate</name>
    </ligand>
</feature>
<feature type="binding site" evidence="3">
    <location>
        <position position="125"/>
    </location>
    <ligand>
        <name>substrate</name>
    </ligand>
</feature>
<evidence type="ECO:0000313" key="6">
    <source>
        <dbReference type="EMBL" id="KRL02449.1"/>
    </source>
</evidence>
<dbReference type="InterPro" id="IPR027417">
    <property type="entry name" value="P-loop_NTPase"/>
</dbReference>
<gene>
    <name evidence="6" type="ORF">FC81_GL000793</name>
</gene>
<dbReference type="STRING" id="1423731.FC81_GL000793"/>
<dbReference type="GO" id="GO:0005737">
    <property type="term" value="C:cytoplasm"/>
    <property type="evidence" value="ECO:0007669"/>
    <property type="project" value="TreeGrafter"/>
</dbReference>
<accession>A0A0R1M3X6</accession>
<dbReference type="PIRSF" id="PIRSF000705">
    <property type="entry name" value="DNK"/>
    <property type="match status" value="1"/>
</dbReference>
<organism evidence="6 7">
    <name type="scientific">Liquorilactobacillus capillatus DSM 19910</name>
    <dbReference type="NCBI Taxonomy" id="1423731"/>
    <lineage>
        <taxon>Bacteria</taxon>
        <taxon>Bacillati</taxon>
        <taxon>Bacillota</taxon>
        <taxon>Bacilli</taxon>
        <taxon>Lactobacillales</taxon>
        <taxon>Lactobacillaceae</taxon>
        <taxon>Liquorilactobacillus</taxon>
    </lineage>
</organism>
<comment type="similarity">
    <text evidence="1">Belongs to the DCK/DGK family.</text>
</comment>
<proteinExistence type="inferred from homology"/>
<dbReference type="PANTHER" id="PTHR10513:SF35">
    <property type="entry name" value="DEOXYADENOSINE KINASE"/>
    <property type="match status" value="1"/>
</dbReference>
<keyword evidence="4" id="KW-0067">ATP-binding</keyword>
<sequence length="277" mass="32028">MLYFSTQTEYDGGWLLNNMTNKEMEKRKGGSIILITLSGIIGSGKSSLTAILANELGTKAFFEPVEDNPVLPLFYKGNEIAATKRAAGDKEATNPYAYLLQTYFLNRRFKMIKEAMQDDNNILDRSIYEDELFMKMNTDMGNATQVEYQIYKSLLNNMMEELPFAAKKKSPDLMITIKVSYETMIKRITKRGRKFELIQNDPSLEEYYKHLLEYYNQWMQQYSVSPLLIIDGDKYDFVGSTSDRITVLETIENRLLELKKLTPSEITKMGTRHEQAL</sequence>
<evidence type="ECO:0000313" key="7">
    <source>
        <dbReference type="Proteomes" id="UP000051621"/>
    </source>
</evidence>
<dbReference type="Gene3D" id="3.40.50.300">
    <property type="entry name" value="P-loop containing nucleotide triphosphate hydrolases"/>
    <property type="match status" value="1"/>
</dbReference>
<keyword evidence="7" id="KW-1185">Reference proteome</keyword>
<dbReference type="PANTHER" id="PTHR10513">
    <property type="entry name" value="DEOXYNUCLEOSIDE KINASE"/>
    <property type="match status" value="1"/>
</dbReference>
<dbReference type="CDD" id="cd01673">
    <property type="entry name" value="dNK"/>
    <property type="match status" value="1"/>
</dbReference>
<evidence type="ECO:0000256" key="1">
    <source>
        <dbReference type="ARBA" id="ARBA00007420"/>
    </source>
</evidence>
<dbReference type="InterPro" id="IPR050566">
    <property type="entry name" value="Deoxyribonucleoside_kinase"/>
</dbReference>
<feature type="binding site" evidence="4">
    <location>
        <begin position="187"/>
        <end position="191"/>
    </location>
    <ligand>
        <name>ATP</name>
        <dbReference type="ChEBI" id="CHEBI:30616"/>
    </ligand>
</feature>
<dbReference type="GO" id="GO:0005524">
    <property type="term" value="F:ATP binding"/>
    <property type="evidence" value="ECO:0007669"/>
    <property type="project" value="UniProtKB-KW"/>
</dbReference>
<name>A0A0R1M3X6_9LACO</name>
<feature type="binding site" evidence="3">
    <location>
        <position position="130"/>
    </location>
    <ligand>
        <name>substrate</name>
    </ligand>
</feature>